<sequence length="304" mass="33110">MNLDACDSVIEDVLQSSTEGEFCYRIRPLLDFYDVLSVVFGRGETIFWRARATNEGRFANLEQLDYPPAQFARVGRLNDHGVPAFYAANSIHTALCEIEARDGQLVQVAGFRLVSGATLGLILVGEYANVQQSGYVHTLGTDPGGTIKRLIREHGRGAHAQIYIDKFLSSVVNDPLARESNYTFSRALGAMLHRSVSAHGISFPSVRDPGGINIAVHPEPSDLAFENVACALVRVGKRRRFGMLDHEVITASIGLDHDLNFVWPATSQPGRICIYNVTPAEYAAILADNPDPGAIAKALPYQGG</sequence>
<evidence type="ECO:0000259" key="1">
    <source>
        <dbReference type="SMART" id="SM00953"/>
    </source>
</evidence>
<dbReference type="RefSeq" id="WP_280578612.1">
    <property type="nucleotide sequence ID" value="NZ_JARXRO010000016.1"/>
</dbReference>
<evidence type="ECO:0000313" key="3">
    <source>
        <dbReference type="Proteomes" id="UP001156873"/>
    </source>
</evidence>
<dbReference type="Pfam" id="PF08808">
    <property type="entry name" value="RES"/>
    <property type="match status" value="1"/>
</dbReference>
<protein>
    <submittedName>
        <fullName evidence="2">RES family NAD+ phosphorylase</fullName>
    </submittedName>
</protein>
<reference evidence="2 3" key="1">
    <citation type="submission" date="2023-04" db="EMBL/GenBank/DDBJ databases">
        <title>Luteimonas sp. M1R5S59.</title>
        <authorList>
            <person name="Sun J.-Q."/>
        </authorList>
    </citation>
    <scope>NUCLEOTIDE SEQUENCE [LARGE SCALE GENOMIC DNA]</scope>
    <source>
        <strain evidence="2 3">M1R5S59</strain>
    </source>
</reference>
<dbReference type="EMBL" id="JARXRO010000016">
    <property type="protein sequence ID" value="MDH5834231.1"/>
    <property type="molecule type" value="Genomic_DNA"/>
</dbReference>
<proteinExistence type="predicted"/>
<dbReference type="SMART" id="SM00953">
    <property type="entry name" value="RES"/>
    <property type="match status" value="1"/>
</dbReference>
<organism evidence="2 3">
    <name type="scientific">Luteimonas kalidii</name>
    <dbReference type="NCBI Taxonomy" id="3042025"/>
    <lineage>
        <taxon>Bacteria</taxon>
        <taxon>Pseudomonadati</taxon>
        <taxon>Pseudomonadota</taxon>
        <taxon>Gammaproteobacteria</taxon>
        <taxon>Lysobacterales</taxon>
        <taxon>Lysobacteraceae</taxon>
        <taxon>Luteimonas</taxon>
    </lineage>
</organism>
<dbReference type="InterPro" id="IPR014914">
    <property type="entry name" value="RES_dom"/>
</dbReference>
<keyword evidence="3" id="KW-1185">Reference proteome</keyword>
<accession>A0ABT6JWA8</accession>
<feature type="domain" description="RES" evidence="1">
    <location>
        <begin position="63"/>
        <end position="232"/>
    </location>
</feature>
<dbReference type="Proteomes" id="UP001156873">
    <property type="component" value="Unassembled WGS sequence"/>
</dbReference>
<evidence type="ECO:0000313" key="2">
    <source>
        <dbReference type="EMBL" id="MDH5834231.1"/>
    </source>
</evidence>
<name>A0ABT6JWA8_9GAMM</name>
<comment type="caution">
    <text evidence="2">The sequence shown here is derived from an EMBL/GenBank/DDBJ whole genome shotgun (WGS) entry which is preliminary data.</text>
</comment>
<gene>
    <name evidence="2" type="ORF">QFW81_09875</name>
</gene>